<evidence type="ECO:0000313" key="2">
    <source>
        <dbReference type="Proteomes" id="UP000193144"/>
    </source>
</evidence>
<organism evidence="1 2">
    <name type="scientific">Clohesyomyces aquaticus</name>
    <dbReference type="NCBI Taxonomy" id="1231657"/>
    <lineage>
        <taxon>Eukaryota</taxon>
        <taxon>Fungi</taxon>
        <taxon>Dikarya</taxon>
        <taxon>Ascomycota</taxon>
        <taxon>Pezizomycotina</taxon>
        <taxon>Dothideomycetes</taxon>
        <taxon>Pleosporomycetidae</taxon>
        <taxon>Pleosporales</taxon>
        <taxon>Lindgomycetaceae</taxon>
        <taxon>Clohesyomyces</taxon>
    </lineage>
</organism>
<proteinExistence type="predicted"/>
<dbReference type="AlphaFoldDB" id="A0A1Y1YLJ6"/>
<dbReference type="EMBL" id="MCFA01000207">
    <property type="protein sequence ID" value="ORX98879.1"/>
    <property type="molecule type" value="Genomic_DNA"/>
</dbReference>
<reference evidence="1 2" key="1">
    <citation type="submission" date="2016-07" db="EMBL/GenBank/DDBJ databases">
        <title>Pervasive Adenine N6-methylation of Active Genes in Fungi.</title>
        <authorList>
            <consortium name="DOE Joint Genome Institute"/>
            <person name="Mondo S.J."/>
            <person name="Dannebaum R.O."/>
            <person name="Kuo R.C."/>
            <person name="Labutti K."/>
            <person name="Haridas S."/>
            <person name="Kuo A."/>
            <person name="Salamov A."/>
            <person name="Ahrendt S.R."/>
            <person name="Lipzen A."/>
            <person name="Sullivan W."/>
            <person name="Andreopoulos W.B."/>
            <person name="Clum A."/>
            <person name="Lindquist E."/>
            <person name="Daum C."/>
            <person name="Ramamoorthy G.K."/>
            <person name="Gryganskyi A."/>
            <person name="Culley D."/>
            <person name="Magnuson J.K."/>
            <person name="James T.Y."/>
            <person name="O'Malley M.A."/>
            <person name="Stajich J.E."/>
            <person name="Spatafora J.W."/>
            <person name="Visel A."/>
            <person name="Grigoriev I.V."/>
        </authorList>
    </citation>
    <scope>NUCLEOTIDE SEQUENCE [LARGE SCALE GENOMIC DNA]</scope>
    <source>
        <strain evidence="1 2">CBS 115471</strain>
    </source>
</reference>
<dbReference type="Proteomes" id="UP000193144">
    <property type="component" value="Unassembled WGS sequence"/>
</dbReference>
<comment type="caution">
    <text evidence="1">The sequence shown here is derived from an EMBL/GenBank/DDBJ whole genome shotgun (WGS) entry which is preliminary data.</text>
</comment>
<name>A0A1Y1YLJ6_9PLEO</name>
<dbReference type="STRING" id="1231657.A0A1Y1YLJ6"/>
<gene>
    <name evidence="1" type="ORF">BCR34DRAFT_640347</name>
</gene>
<dbReference type="OrthoDB" id="3798564at2759"/>
<keyword evidence="2" id="KW-1185">Reference proteome</keyword>
<protein>
    <submittedName>
        <fullName evidence="1">Uncharacterized protein</fullName>
    </submittedName>
</protein>
<accession>A0A1Y1YLJ6</accession>
<sequence length="173" mass="19195">MAPKHSMFVIAEINGKYRGFAACYHGWSCPADAVEACMGVFNNVLQDARKRHTLLLELPRAATLPSEIWEASANWDDTTPEFPFNTTCLMTAIGLSLDTGSVTSIHLFPWNMSYNETTINDNEGATIIDISNPDFACYCFVIWNVGHDSDSDDTPSDTRQLRKQQLSLVPLTG</sequence>
<evidence type="ECO:0000313" key="1">
    <source>
        <dbReference type="EMBL" id="ORX98879.1"/>
    </source>
</evidence>